<dbReference type="EMBL" id="JBBPBK010000007">
    <property type="protein sequence ID" value="KAK9281547.1"/>
    <property type="molecule type" value="Genomic_DNA"/>
</dbReference>
<protein>
    <recommendedName>
        <fullName evidence="1">C2 domain-containing protein</fullName>
    </recommendedName>
</protein>
<dbReference type="InterPro" id="IPR000008">
    <property type="entry name" value="C2_dom"/>
</dbReference>
<dbReference type="PANTHER" id="PTHR32246">
    <property type="entry name" value="INGRESSION PROTEIN FIC1"/>
    <property type="match status" value="1"/>
</dbReference>
<dbReference type="SUPFAM" id="SSF49562">
    <property type="entry name" value="C2 domain (Calcium/lipid-binding domain, CaLB)"/>
    <property type="match status" value="1"/>
</dbReference>
<sequence>MYVAGPCDHRLHVNHKIVDHVKKLKIPNPKQRPPPPLSSLSLSLSHTRTHTKMEYWRPLKITNLSAEDLKDVQLVFKMKVYVAVSVIGDPFIDPKEEYLRTSADSEGETNPSWDTHLNFIFHEPSLQNNNLTISLPLSTAIDHSAMDTLAKFVSLSRTSFTEKPTLMVHSLLLSGHQAFWKKTRFFSSFQQFNPPQLPSSLLLQPAEAK</sequence>
<evidence type="ECO:0000259" key="1">
    <source>
        <dbReference type="PROSITE" id="PS50004"/>
    </source>
</evidence>
<proteinExistence type="predicted"/>
<accession>A0AAP0RN82</accession>
<dbReference type="Proteomes" id="UP001415857">
    <property type="component" value="Unassembled WGS sequence"/>
</dbReference>
<reference evidence="2 3" key="1">
    <citation type="journal article" date="2024" name="Plant J.">
        <title>Genome sequences and population genomics reveal climatic adaptation and genomic divergence between two closely related sweetgum species.</title>
        <authorList>
            <person name="Xu W.Q."/>
            <person name="Ren C.Q."/>
            <person name="Zhang X.Y."/>
            <person name="Comes H.P."/>
            <person name="Liu X.H."/>
            <person name="Li Y.G."/>
            <person name="Kettle C.J."/>
            <person name="Jalonen R."/>
            <person name="Gaisberger H."/>
            <person name="Ma Y.Z."/>
            <person name="Qiu Y.X."/>
        </authorList>
    </citation>
    <scope>NUCLEOTIDE SEQUENCE [LARGE SCALE GENOMIC DNA]</scope>
    <source>
        <strain evidence="2">Hangzhou</strain>
    </source>
</reference>
<gene>
    <name evidence="2" type="ORF">L1049_004450</name>
</gene>
<comment type="caution">
    <text evidence="2">The sequence shown here is derived from an EMBL/GenBank/DDBJ whole genome shotgun (WGS) entry which is preliminary data.</text>
</comment>
<dbReference type="InterPro" id="IPR035892">
    <property type="entry name" value="C2_domain_sf"/>
</dbReference>
<dbReference type="PANTHER" id="PTHR32246:SF173">
    <property type="entry name" value="C2 DOMAIN-CONTAINING PROTEIN"/>
    <property type="match status" value="1"/>
</dbReference>
<dbReference type="Pfam" id="PF00168">
    <property type="entry name" value="C2"/>
    <property type="match status" value="1"/>
</dbReference>
<dbReference type="AlphaFoldDB" id="A0AAP0RN82"/>
<evidence type="ECO:0000313" key="2">
    <source>
        <dbReference type="EMBL" id="KAK9281547.1"/>
    </source>
</evidence>
<dbReference type="PROSITE" id="PS50004">
    <property type="entry name" value="C2"/>
    <property type="match status" value="1"/>
</dbReference>
<dbReference type="Gene3D" id="2.60.40.150">
    <property type="entry name" value="C2 domain"/>
    <property type="match status" value="1"/>
</dbReference>
<name>A0AAP0RN82_LIQFO</name>
<feature type="domain" description="C2" evidence="1">
    <location>
        <begin position="36"/>
        <end position="181"/>
    </location>
</feature>
<keyword evidence="3" id="KW-1185">Reference proteome</keyword>
<organism evidence="2 3">
    <name type="scientific">Liquidambar formosana</name>
    <name type="common">Formosan gum</name>
    <dbReference type="NCBI Taxonomy" id="63359"/>
    <lineage>
        <taxon>Eukaryota</taxon>
        <taxon>Viridiplantae</taxon>
        <taxon>Streptophyta</taxon>
        <taxon>Embryophyta</taxon>
        <taxon>Tracheophyta</taxon>
        <taxon>Spermatophyta</taxon>
        <taxon>Magnoliopsida</taxon>
        <taxon>eudicotyledons</taxon>
        <taxon>Gunneridae</taxon>
        <taxon>Pentapetalae</taxon>
        <taxon>Saxifragales</taxon>
        <taxon>Altingiaceae</taxon>
        <taxon>Liquidambar</taxon>
    </lineage>
</organism>
<evidence type="ECO:0000313" key="3">
    <source>
        <dbReference type="Proteomes" id="UP001415857"/>
    </source>
</evidence>